<dbReference type="PANTHER" id="PTHR13710:SF84">
    <property type="entry name" value="ATP-DEPENDENT DNA HELICASE RECS-RELATED"/>
    <property type="match status" value="1"/>
</dbReference>
<dbReference type="SMART" id="SM00487">
    <property type="entry name" value="DEXDc"/>
    <property type="match status" value="1"/>
</dbReference>
<proteinExistence type="predicted"/>
<dbReference type="RefSeq" id="WP_070368314.1">
    <property type="nucleotide sequence ID" value="NZ_JAZHVW010000003.1"/>
</dbReference>
<dbReference type="NCBIfam" id="TIGR00614">
    <property type="entry name" value="recQ_fam"/>
    <property type="match status" value="1"/>
</dbReference>
<keyword evidence="5" id="KW-0238">DNA-binding</keyword>
<dbReference type="PROSITE" id="PS51194">
    <property type="entry name" value="HELICASE_CTER"/>
    <property type="match status" value="1"/>
</dbReference>
<dbReference type="GO" id="GO:0016787">
    <property type="term" value="F:hydrolase activity"/>
    <property type="evidence" value="ECO:0007669"/>
    <property type="project" value="UniProtKB-KW"/>
</dbReference>
<dbReference type="Proteomes" id="UP000177010">
    <property type="component" value="Unassembled WGS sequence"/>
</dbReference>
<evidence type="ECO:0000256" key="3">
    <source>
        <dbReference type="ARBA" id="ARBA00022806"/>
    </source>
</evidence>
<evidence type="ECO:0000256" key="4">
    <source>
        <dbReference type="ARBA" id="ARBA00022840"/>
    </source>
</evidence>
<dbReference type="Pfam" id="PF16124">
    <property type="entry name" value="RecQ_Zn_bind"/>
    <property type="match status" value="1"/>
</dbReference>
<dbReference type="CDD" id="cd17920">
    <property type="entry name" value="DEXHc_RecQ"/>
    <property type="match status" value="1"/>
</dbReference>
<dbReference type="GO" id="GO:0043590">
    <property type="term" value="C:bacterial nucleoid"/>
    <property type="evidence" value="ECO:0007669"/>
    <property type="project" value="TreeGrafter"/>
</dbReference>
<evidence type="ECO:0000256" key="5">
    <source>
        <dbReference type="ARBA" id="ARBA00023125"/>
    </source>
</evidence>
<feature type="domain" description="Helicase ATP-binding" evidence="8">
    <location>
        <begin position="26"/>
        <end position="193"/>
    </location>
</feature>
<evidence type="ECO:0000259" key="8">
    <source>
        <dbReference type="PROSITE" id="PS51192"/>
    </source>
</evidence>
<gene>
    <name evidence="10" type="primary">recQ_2</name>
    <name evidence="10" type="ORF">LASUN_20060</name>
</gene>
<dbReference type="Pfam" id="PF00270">
    <property type="entry name" value="DEAD"/>
    <property type="match status" value="1"/>
</dbReference>
<evidence type="ECO:0000256" key="7">
    <source>
        <dbReference type="ARBA" id="ARBA00044550"/>
    </source>
</evidence>
<dbReference type="SUPFAM" id="SSF52540">
    <property type="entry name" value="P-loop containing nucleoside triphosphate hydrolases"/>
    <property type="match status" value="1"/>
</dbReference>
<dbReference type="SMART" id="SM00490">
    <property type="entry name" value="HELICc"/>
    <property type="match status" value="1"/>
</dbReference>
<dbReference type="STRING" id="481719.LASUN_20060"/>
<dbReference type="PROSITE" id="PS51192">
    <property type="entry name" value="HELICASE_ATP_BIND_1"/>
    <property type="match status" value="1"/>
</dbReference>
<dbReference type="InterPro" id="IPR032284">
    <property type="entry name" value="RecQ_Zn-bd"/>
</dbReference>
<dbReference type="GO" id="GO:0003677">
    <property type="term" value="F:DNA binding"/>
    <property type="evidence" value="ECO:0007669"/>
    <property type="project" value="UniProtKB-KW"/>
</dbReference>
<comment type="caution">
    <text evidence="10">The sequence shown here is derived from an EMBL/GenBank/DDBJ whole genome shotgun (WGS) entry which is preliminary data.</text>
</comment>
<name>A0A1E7XAB8_9LACO</name>
<sequence length="485" mass="56007">MKINLQSALKKEFGFDSFRPGQEEILKSLFAHQSTLAILPTGGGKTLLYQMYGAISHQRVVIVSPLISLMQDQVSRLQYLGSKRVVALTSALDYQEKSVILQHLNHYQFIYASPEMLANAQVLQRIKNLNVGLFVIDEAHCISEWGPDFRPDYLNLGKVRQALGNPLTLMMTATATEAVRQDIIRHLDFDSEAVKQIVLPVNRPNIFLSAKILTNQQEKDRTLIDLVRKLHGPGIIYFSSKSRAEQAAVALATQTDRRVMAYHGGMDNQQRFHIQQQFMDGNLDLVCATSAFGMGIDKDDIRFVIHYHLPANIQSYVQEIGRCGRDQKPGLAILLYEPNDRYLQMNLIDNTIPDRSMLQYLYQHPKALTDDDQFRVVKYYHDHGYNFEQAMGIFDRSKQRRVSELAAMVKYIYHDGCRRDELLKYFEETISSSQKNSVYCCDHDIDFWNHWQEFNNKYLKRPEKSGDNLPQSWREVVDKLFLLKN</sequence>
<dbReference type="GO" id="GO:0043138">
    <property type="term" value="F:3'-5' DNA helicase activity"/>
    <property type="evidence" value="ECO:0007669"/>
    <property type="project" value="TreeGrafter"/>
</dbReference>
<dbReference type="GO" id="GO:0030894">
    <property type="term" value="C:replisome"/>
    <property type="evidence" value="ECO:0007669"/>
    <property type="project" value="TreeGrafter"/>
</dbReference>
<evidence type="ECO:0000256" key="2">
    <source>
        <dbReference type="ARBA" id="ARBA00022801"/>
    </source>
</evidence>
<dbReference type="GO" id="GO:0005737">
    <property type="term" value="C:cytoplasm"/>
    <property type="evidence" value="ECO:0007669"/>
    <property type="project" value="TreeGrafter"/>
</dbReference>
<accession>A0A1E7XAB8</accession>
<dbReference type="InterPro" id="IPR011545">
    <property type="entry name" value="DEAD/DEAH_box_helicase_dom"/>
</dbReference>
<feature type="domain" description="Helicase C-terminal" evidence="9">
    <location>
        <begin position="222"/>
        <end position="369"/>
    </location>
</feature>
<dbReference type="GO" id="GO:0009378">
    <property type="term" value="F:four-way junction helicase activity"/>
    <property type="evidence" value="ECO:0007669"/>
    <property type="project" value="TreeGrafter"/>
</dbReference>
<dbReference type="InterPro" id="IPR001650">
    <property type="entry name" value="Helicase_C-like"/>
</dbReference>
<dbReference type="InterPro" id="IPR014001">
    <property type="entry name" value="Helicase_ATP-bd"/>
</dbReference>
<dbReference type="EMBL" id="MIQE01000021">
    <property type="protein sequence ID" value="OFA10067.1"/>
    <property type="molecule type" value="Genomic_DNA"/>
</dbReference>
<dbReference type="GO" id="GO:0006310">
    <property type="term" value="P:DNA recombination"/>
    <property type="evidence" value="ECO:0007669"/>
    <property type="project" value="InterPro"/>
</dbReference>
<dbReference type="PROSITE" id="PS00690">
    <property type="entry name" value="DEAH_ATP_HELICASE"/>
    <property type="match status" value="1"/>
</dbReference>
<keyword evidence="1" id="KW-0547">Nucleotide-binding</keyword>
<keyword evidence="4" id="KW-0067">ATP-binding</keyword>
<evidence type="ECO:0000256" key="6">
    <source>
        <dbReference type="ARBA" id="ARBA00044535"/>
    </source>
</evidence>
<dbReference type="Gene3D" id="3.40.50.300">
    <property type="entry name" value="P-loop containing nucleotide triphosphate hydrolases"/>
    <property type="match status" value="2"/>
</dbReference>
<evidence type="ECO:0000313" key="10">
    <source>
        <dbReference type="EMBL" id="OFA10067.1"/>
    </source>
</evidence>
<dbReference type="AlphaFoldDB" id="A0A1E7XAB8"/>
<keyword evidence="2 10" id="KW-0378">Hydrolase</keyword>
<dbReference type="GO" id="GO:0006281">
    <property type="term" value="P:DNA repair"/>
    <property type="evidence" value="ECO:0007669"/>
    <property type="project" value="TreeGrafter"/>
</dbReference>
<dbReference type="InterPro" id="IPR004589">
    <property type="entry name" value="DNA_helicase_ATP-dep_RecQ"/>
</dbReference>
<organism evidence="10 11">
    <name type="scientific">Lentilactobacillus sunkii</name>
    <dbReference type="NCBI Taxonomy" id="481719"/>
    <lineage>
        <taxon>Bacteria</taxon>
        <taxon>Bacillati</taxon>
        <taxon>Bacillota</taxon>
        <taxon>Bacilli</taxon>
        <taxon>Lactobacillales</taxon>
        <taxon>Lactobacillaceae</taxon>
        <taxon>Lentilactobacillus</taxon>
    </lineage>
</organism>
<dbReference type="InterPro" id="IPR027417">
    <property type="entry name" value="P-loop_NTPase"/>
</dbReference>
<dbReference type="InterPro" id="IPR002464">
    <property type="entry name" value="DNA/RNA_helicase_DEAH_CS"/>
</dbReference>
<reference evidence="10 11" key="1">
    <citation type="submission" date="2016-09" db="EMBL/GenBank/DDBJ databases">
        <title>Genome Sequence of Lactobacillus sunkii Strain CG01.</title>
        <authorList>
            <person name="Poehlein A."/>
            <person name="Gabris C."/>
            <person name="Bengelsdorf F.R."/>
            <person name="Duerre P."/>
            <person name="Daniel R."/>
        </authorList>
    </citation>
    <scope>NUCLEOTIDE SEQUENCE [LARGE SCALE GENOMIC DNA]</scope>
    <source>
        <strain evidence="10 11">CG_D</strain>
    </source>
</reference>
<evidence type="ECO:0000259" key="9">
    <source>
        <dbReference type="PROSITE" id="PS51194"/>
    </source>
</evidence>
<dbReference type="Pfam" id="PF00271">
    <property type="entry name" value="Helicase_C"/>
    <property type="match status" value="1"/>
</dbReference>
<dbReference type="PANTHER" id="PTHR13710">
    <property type="entry name" value="DNA HELICASE RECQ FAMILY MEMBER"/>
    <property type="match status" value="1"/>
</dbReference>
<protein>
    <recommendedName>
        <fullName evidence="6">ATP-dependent DNA helicase RecQ</fullName>
    </recommendedName>
    <alternativeName>
        <fullName evidence="7">DNA 3'-5' helicase RecQ</fullName>
    </alternativeName>
</protein>
<evidence type="ECO:0000313" key="11">
    <source>
        <dbReference type="Proteomes" id="UP000177010"/>
    </source>
</evidence>
<keyword evidence="3 10" id="KW-0347">Helicase</keyword>
<dbReference type="GO" id="GO:0005524">
    <property type="term" value="F:ATP binding"/>
    <property type="evidence" value="ECO:0007669"/>
    <property type="project" value="UniProtKB-KW"/>
</dbReference>
<evidence type="ECO:0000256" key="1">
    <source>
        <dbReference type="ARBA" id="ARBA00022741"/>
    </source>
</evidence>